<feature type="compositionally biased region" description="Acidic residues" evidence="1">
    <location>
        <begin position="392"/>
        <end position="412"/>
    </location>
</feature>
<evidence type="ECO:0000256" key="1">
    <source>
        <dbReference type="SAM" id="MobiDB-lite"/>
    </source>
</evidence>
<evidence type="ECO:0000313" key="3">
    <source>
        <dbReference type="Proteomes" id="UP000218231"/>
    </source>
</evidence>
<proteinExistence type="predicted"/>
<protein>
    <submittedName>
        <fullName evidence="2">Uncharacterized protein</fullName>
    </submittedName>
</protein>
<keyword evidence="3" id="KW-1185">Reference proteome</keyword>
<reference evidence="2 3" key="1">
    <citation type="journal article" date="2017" name="Curr. Biol.">
        <title>Genome architecture and evolution of a unichromosomal asexual nematode.</title>
        <authorList>
            <person name="Fradin H."/>
            <person name="Zegar C."/>
            <person name="Gutwein M."/>
            <person name="Lucas J."/>
            <person name="Kovtun M."/>
            <person name="Corcoran D."/>
            <person name="Baugh L.R."/>
            <person name="Kiontke K."/>
            <person name="Gunsalus K."/>
            <person name="Fitch D.H."/>
            <person name="Piano F."/>
        </authorList>
    </citation>
    <scope>NUCLEOTIDE SEQUENCE [LARGE SCALE GENOMIC DNA]</scope>
    <source>
        <strain evidence="2">PF1309</strain>
    </source>
</reference>
<comment type="caution">
    <text evidence="2">The sequence shown here is derived from an EMBL/GenBank/DDBJ whole genome shotgun (WGS) entry which is preliminary data.</text>
</comment>
<feature type="region of interest" description="Disordered" evidence="1">
    <location>
        <begin position="379"/>
        <end position="412"/>
    </location>
</feature>
<sequence>MADLSEGTVANQAGNLAGVSENRPDKQSGEELSAYLKGTYWSRLPVEMQVEIVKQENLNNGDKLNLLCAYPDLLSAISDSYPHDNSNAANGGKGTVAESSSIHINYLSKEKMFESVCSRQPHRIFGLKHNLVVLANLDSKSKHTAILLDALKSTSTTTRKLYCSDTNKADFLLLLAFVKVLKPSCLQLTFYHNEKWSTLNELVETFPALFEVNELLVRGPVHADGDSLLSHLSKFPPSLCFNNTSFLHDGHVVKFLRALVSTKFEEGSPAATALKRIVNWTFQMNYETDIKEGETRNGYKLLSELVPDIIPPYSEIMNLISLTGTFERRIFELHLSVGNEQHVIYIKEEIDNVDKYKIIQLANQIADLCATLDSPYGSITSDMNEQMSTSDSDPDSDMVDSDEDDEFADDDH</sequence>
<dbReference type="EMBL" id="LIAE01010480">
    <property type="protein sequence ID" value="PAV60178.1"/>
    <property type="molecule type" value="Genomic_DNA"/>
</dbReference>
<dbReference type="Proteomes" id="UP000218231">
    <property type="component" value="Unassembled WGS sequence"/>
</dbReference>
<accession>A0A2A2JEI4</accession>
<evidence type="ECO:0000313" key="2">
    <source>
        <dbReference type="EMBL" id="PAV60178.1"/>
    </source>
</evidence>
<gene>
    <name evidence="2" type="ORF">WR25_18517</name>
</gene>
<name>A0A2A2JEI4_9BILA</name>
<dbReference type="AlphaFoldDB" id="A0A2A2JEI4"/>
<organism evidence="2 3">
    <name type="scientific">Diploscapter pachys</name>
    <dbReference type="NCBI Taxonomy" id="2018661"/>
    <lineage>
        <taxon>Eukaryota</taxon>
        <taxon>Metazoa</taxon>
        <taxon>Ecdysozoa</taxon>
        <taxon>Nematoda</taxon>
        <taxon>Chromadorea</taxon>
        <taxon>Rhabditida</taxon>
        <taxon>Rhabditina</taxon>
        <taxon>Rhabditomorpha</taxon>
        <taxon>Rhabditoidea</taxon>
        <taxon>Rhabditidae</taxon>
        <taxon>Diploscapter</taxon>
    </lineage>
</organism>